<protein>
    <submittedName>
        <fullName evidence="3">Hemerythrin</fullName>
    </submittedName>
</protein>
<reference evidence="3 4" key="1">
    <citation type="submission" date="2018-05" db="EMBL/GenBank/DDBJ databases">
        <title>Evolution of GPA BGCs.</title>
        <authorList>
            <person name="Waglechner N."/>
            <person name="Wright G.D."/>
        </authorList>
    </citation>
    <scope>NUCLEOTIDE SEQUENCE [LARGE SCALE GENOMIC DNA]</scope>
    <source>
        <strain evidence="3 4">A82846</strain>
    </source>
</reference>
<feature type="domain" description="Hemerythrin-like" evidence="2">
    <location>
        <begin position="5"/>
        <end position="117"/>
    </location>
</feature>
<evidence type="ECO:0000259" key="2">
    <source>
        <dbReference type="Pfam" id="PF01814"/>
    </source>
</evidence>
<dbReference type="PANTHER" id="PTHR35585">
    <property type="entry name" value="HHE DOMAIN PROTEIN (AFU_ORTHOLOGUE AFUA_4G00730)"/>
    <property type="match status" value="1"/>
</dbReference>
<dbReference type="PANTHER" id="PTHR35585:SF1">
    <property type="entry name" value="HHE DOMAIN PROTEIN (AFU_ORTHOLOGUE AFUA_4G00730)"/>
    <property type="match status" value="1"/>
</dbReference>
<dbReference type="EMBL" id="QHKI01000014">
    <property type="protein sequence ID" value="RSM84883.1"/>
    <property type="molecule type" value="Genomic_DNA"/>
</dbReference>
<gene>
    <name evidence="3" type="ORF">DMH04_18615</name>
</gene>
<sequence>MPVDVVDMIMDDHREVERLFNELKNNPDKRPLLMPVMCALLVAHSRAEESEVYPVAKKEAGETDEVEHSQQEHAEAEKLLAELAQADPTSSRYEELLDKVIESVSHHVEEEESTVLPGMRSRLDGDRLSQLAKAFASSRAQHLGELPGHATKGELLQQARNAGISGASSMTREQLTKALQTQSS</sequence>
<feature type="region of interest" description="Disordered" evidence="1">
    <location>
        <begin position="52"/>
        <end position="72"/>
    </location>
</feature>
<dbReference type="OrthoDB" id="5183396at2"/>
<feature type="compositionally biased region" description="Polar residues" evidence="1">
    <location>
        <begin position="166"/>
        <end position="184"/>
    </location>
</feature>
<proteinExistence type="predicted"/>
<evidence type="ECO:0000313" key="4">
    <source>
        <dbReference type="Proteomes" id="UP000287547"/>
    </source>
</evidence>
<dbReference type="Gene3D" id="1.20.120.520">
    <property type="entry name" value="nmb1532 protein domain like"/>
    <property type="match status" value="1"/>
</dbReference>
<accession>A0A428Z9Z9</accession>
<dbReference type="InterPro" id="IPR012312">
    <property type="entry name" value="Hemerythrin-like"/>
</dbReference>
<evidence type="ECO:0000313" key="3">
    <source>
        <dbReference type="EMBL" id="RSM84883.1"/>
    </source>
</evidence>
<evidence type="ECO:0000256" key="1">
    <source>
        <dbReference type="SAM" id="MobiDB-lite"/>
    </source>
</evidence>
<dbReference type="Pfam" id="PF01814">
    <property type="entry name" value="Hemerythrin"/>
    <property type="match status" value="1"/>
</dbReference>
<organism evidence="3 4">
    <name type="scientific">Kibdelosporangium aridum</name>
    <dbReference type="NCBI Taxonomy" id="2030"/>
    <lineage>
        <taxon>Bacteria</taxon>
        <taxon>Bacillati</taxon>
        <taxon>Actinomycetota</taxon>
        <taxon>Actinomycetes</taxon>
        <taxon>Pseudonocardiales</taxon>
        <taxon>Pseudonocardiaceae</taxon>
        <taxon>Kibdelosporangium</taxon>
    </lineage>
</organism>
<name>A0A428Z9Z9_KIBAR</name>
<dbReference type="CDD" id="cd12108">
    <property type="entry name" value="Hr-like"/>
    <property type="match status" value="1"/>
</dbReference>
<feature type="region of interest" description="Disordered" evidence="1">
    <location>
        <begin position="161"/>
        <end position="184"/>
    </location>
</feature>
<dbReference type="AlphaFoldDB" id="A0A428Z9Z9"/>
<comment type="caution">
    <text evidence="3">The sequence shown here is derived from an EMBL/GenBank/DDBJ whole genome shotgun (WGS) entry which is preliminary data.</text>
</comment>
<feature type="compositionally biased region" description="Basic and acidic residues" evidence="1">
    <location>
        <begin position="56"/>
        <end position="72"/>
    </location>
</feature>
<dbReference type="Proteomes" id="UP000287547">
    <property type="component" value="Unassembled WGS sequence"/>
</dbReference>